<feature type="region of interest" description="Disordered" evidence="3">
    <location>
        <begin position="679"/>
        <end position="708"/>
    </location>
</feature>
<dbReference type="STRING" id="1884261.A0A5C3R2E5"/>
<feature type="region of interest" description="Disordered" evidence="3">
    <location>
        <begin position="543"/>
        <end position="580"/>
    </location>
</feature>
<dbReference type="GO" id="GO:0070897">
    <property type="term" value="P:transcription preinitiation complex assembly"/>
    <property type="evidence" value="ECO:0007669"/>
    <property type="project" value="InterPro"/>
</dbReference>
<protein>
    <submittedName>
        <fullName evidence="4">Uncharacterized protein</fullName>
    </submittedName>
</protein>
<dbReference type="AlphaFoldDB" id="A0A5C3R2E5"/>
<dbReference type="PANTHER" id="PTHR11618:SF13">
    <property type="entry name" value="TRANSCRIPTION INITIATION FACTOR IIB"/>
    <property type="match status" value="1"/>
</dbReference>
<proteinExistence type="predicted"/>
<feature type="region of interest" description="Disordered" evidence="3">
    <location>
        <begin position="446"/>
        <end position="465"/>
    </location>
</feature>
<evidence type="ECO:0000313" key="5">
    <source>
        <dbReference type="Proteomes" id="UP000305067"/>
    </source>
</evidence>
<keyword evidence="1" id="KW-0805">Transcription regulation</keyword>
<dbReference type="Gene3D" id="1.10.472.170">
    <property type="match status" value="1"/>
</dbReference>
<feature type="region of interest" description="Disordered" evidence="3">
    <location>
        <begin position="364"/>
        <end position="423"/>
    </location>
</feature>
<organism evidence="4 5">
    <name type="scientific">Pterulicium gracile</name>
    <dbReference type="NCBI Taxonomy" id="1884261"/>
    <lineage>
        <taxon>Eukaryota</taxon>
        <taxon>Fungi</taxon>
        <taxon>Dikarya</taxon>
        <taxon>Basidiomycota</taxon>
        <taxon>Agaricomycotina</taxon>
        <taxon>Agaricomycetes</taxon>
        <taxon>Agaricomycetidae</taxon>
        <taxon>Agaricales</taxon>
        <taxon>Pleurotineae</taxon>
        <taxon>Pterulaceae</taxon>
        <taxon>Pterulicium</taxon>
    </lineage>
</organism>
<dbReference type="PANTHER" id="PTHR11618">
    <property type="entry name" value="TRANSCRIPTION INITIATION FACTOR IIB-RELATED"/>
    <property type="match status" value="1"/>
</dbReference>
<evidence type="ECO:0000313" key="4">
    <source>
        <dbReference type="EMBL" id="TFL07061.1"/>
    </source>
</evidence>
<keyword evidence="2" id="KW-0804">Transcription</keyword>
<gene>
    <name evidence="4" type="ORF">BDV98DRAFT_599402</name>
</gene>
<feature type="compositionally biased region" description="Low complexity" evidence="3">
    <location>
        <begin position="448"/>
        <end position="462"/>
    </location>
</feature>
<dbReference type="CDD" id="cd00043">
    <property type="entry name" value="CYCLIN_SF"/>
    <property type="match status" value="1"/>
</dbReference>
<dbReference type="GO" id="GO:0097550">
    <property type="term" value="C:transcription preinitiation complex"/>
    <property type="evidence" value="ECO:0007669"/>
    <property type="project" value="TreeGrafter"/>
</dbReference>
<evidence type="ECO:0000256" key="3">
    <source>
        <dbReference type="SAM" id="MobiDB-lite"/>
    </source>
</evidence>
<dbReference type="EMBL" id="ML178814">
    <property type="protein sequence ID" value="TFL07061.1"/>
    <property type="molecule type" value="Genomic_DNA"/>
</dbReference>
<dbReference type="Proteomes" id="UP000305067">
    <property type="component" value="Unassembled WGS sequence"/>
</dbReference>
<dbReference type="InterPro" id="IPR000812">
    <property type="entry name" value="TFIIB"/>
</dbReference>
<name>A0A5C3R2E5_9AGAR</name>
<accession>A0A5C3R2E5</accession>
<evidence type="ECO:0000256" key="1">
    <source>
        <dbReference type="ARBA" id="ARBA00023015"/>
    </source>
</evidence>
<dbReference type="OrthoDB" id="2527864at2759"/>
<feature type="compositionally biased region" description="Acidic residues" evidence="3">
    <location>
        <begin position="690"/>
        <end position="708"/>
    </location>
</feature>
<dbReference type="GO" id="GO:0005634">
    <property type="term" value="C:nucleus"/>
    <property type="evidence" value="ECO:0007669"/>
    <property type="project" value="TreeGrafter"/>
</dbReference>
<sequence>MPLPADCPECGGPTEWDDHVSSDVCLLCGTLASPSNSNLTHELQYNTQGNDTYQSAHGAFALHNPLRVVDKRGRHQFESSAASKEARTYKHKLDMRSKIQALAQAVSAQGVCDRATFIFEAVMDTGKYRWGRSALILAAASVSIALREGNKPGSIRELSATIETQSNNTFRTFSKITALLGLKVAASANPESLFPALFQGVEEACQPGGQALTKPLVQFFKALDMGEVTKLANSLATLTATLIIDVSIAPTACALFVVAAEAQAKGPIPNLKKDLLPFLGTIVGMAGTKTISGRLKFIRDEIDKWKTLVPWLENNASFGGGRGNIPRGKRKRVIAVRGIKDLIDMEMDKWDSKIVKLTGDMLSDDEAEDGPCPPPLAVGSSTSSVNADDDEHRASSSRGKRKHPDDPPRVDKRRKMPLKEQSYRFILDPTNSSLYSASPLPRVSEDLTGSTTTISASSSSSSQQNSCLRLSNFMLSAPSYALTKRGLPSRLTLLASERHGAENVTDDELFQPGELEGFFRNDNERQEMRQVWGWQDGVGDLGWEKNNLDLGPSSHAPDSRTGTQKGRRAEGPVKTGSAGSQRINMSAFKSFFSAEGDAAGDEDGDDDMAYASLGLMEGDDADLAGGFVVGTIDDSVGESYDLMYPTGENDDAPVLDDDKEEDLLYPMENDDNDYTLMEDDKKVDLQYPMENDDNDDKDDDFYFQQECD</sequence>
<evidence type="ECO:0000256" key="2">
    <source>
        <dbReference type="ARBA" id="ARBA00023163"/>
    </source>
</evidence>
<reference evidence="4 5" key="1">
    <citation type="journal article" date="2019" name="Nat. Ecol. Evol.">
        <title>Megaphylogeny resolves global patterns of mushroom evolution.</title>
        <authorList>
            <person name="Varga T."/>
            <person name="Krizsan K."/>
            <person name="Foldi C."/>
            <person name="Dima B."/>
            <person name="Sanchez-Garcia M."/>
            <person name="Sanchez-Ramirez S."/>
            <person name="Szollosi G.J."/>
            <person name="Szarkandi J.G."/>
            <person name="Papp V."/>
            <person name="Albert L."/>
            <person name="Andreopoulos W."/>
            <person name="Angelini C."/>
            <person name="Antonin V."/>
            <person name="Barry K.W."/>
            <person name="Bougher N.L."/>
            <person name="Buchanan P."/>
            <person name="Buyck B."/>
            <person name="Bense V."/>
            <person name="Catcheside P."/>
            <person name="Chovatia M."/>
            <person name="Cooper J."/>
            <person name="Damon W."/>
            <person name="Desjardin D."/>
            <person name="Finy P."/>
            <person name="Geml J."/>
            <person name="Haridas S."/>
            <person name="Hughes K."/>
            <person name="Justo A."/>
            <person name="Karasinski D."/>
            <person name="Kautmanova I."/>
            <person name="Kiss B."/>
            <person name="Kocsube S."/>
            <person name="Kotiranta H."/>
            <person name="LaButti K.M."/>
            <person name="Lechner B.E."/>
            <person name="Liimatainen K."/>
            <person name="Lipzen A."/>
            <person name="Lukacs Z."/>
            <person name="Mihaltcheva S."/>
            <person name="Morgado L.N."/>
            <person name="Niskanen T."/>
            <person name="Noordeloos M.E."/>
            <person name="Ohm R.A."/>
            <person name="Ortiz-Santana B."/>
            <person name="Ovrebo C."/>
            <person name="Racz N."/>
            <person name="Riley R."/>
            <person name="Savchenko A."/>
            <person name="Shiryaev A."/>
            <person name="Soop K."/>
            <person name="Spirin V."/>
            <person name="Szebenyi C."/>
            <person name="Tomsovsky M."/>
            <person name="Tulloss R.E."/>
            <person name="Uehling J."/>
            <person name="Grigoriev I.V."/>
            <person name="Vagvolgyi C."/>
            <person name="Papp T."/>
            <person name="Martin F.M."/>
            <person name="Miettinen O."/>
            <person name="Hibbett D.S."/>
            <person name="Nagy L.G."/>
        </authorList>
    </citation>
    <scope>NUCLEOTIDE SEQUENCE [LARGE SCALE GENOMIC DNA]</scope>
    <source>
        <strain evidence="4 5">CBS 309.79</strain>
    </source>
</reference>
<keyword evidence="5" id="KW-1185">Reference proteome</keyword>